<dbReference type="AlphaFoldDB" id="A0A0F9GLP1"/>
<comment type="caution">
    <text evidence="1">The sequence shown here is derived from an EMBL/GenBank/DDBJ whole genome shotgun (WGS) entry which is preliminary data.</text>
</comment>
<evidence type="ECO:0000313" key="1">
    <source>
        <dbReference type="EMBL" id="KKL99728.1"/>
    </source>
</evidence>
<reference evidence="1" key="1">
    <citation type="journal article" date="2015" name="Nature">
        <title>Complex archaea that bridge the gap between prokaryotes and eukaryotes.</title>
        <authorList>
            <person name="Spang A."/>
            <person name="Saw J.H."/>
            <person name="Jorgensen S.L."/>
            <person name="Zaremba-Niedzwiedzka K."/>
            <person name="Martijn J."/>
            <person name="Lind A.E."/>
            <person name="van Eijk R."/>
            <person name="Schleper C."/>
            <person name="Guy L."/>
            <person name="Ettema T.J."/>
        </authorList>
    </citation>
    <scope>NUCLEOTIDE SEQUENCE</scope>
</reference>
<protein>
    <submittedName>
        <fullName evidence="1">Uncharacterized protein</fullName>
    </submittedName>
</protein>
<sequence length="137" mass="14138">MGSLGNTVENEVLDQLFGASDYAEPATYYVGLSKADVLDDASGLDEPSGNSYARVSIANNKTTWSNASGGALENDIAITFPQASGDWGTCTHFAIWNHASATAEANLIAHGALGTSKAVDNGDTARIAAGELDITLD</sequence>
<dbReference type="Pfam" id="PF23140">
    <property type="entry name" value="Gp80"/>
    <property type="match status" value="1"/>
</dbReference>
<proteinExistence type="predicted"/>
<organism evidence="1">
    <name type="scientific">marine sediment metagenome</name>
    <dbReference type="NCBI Taxonomy" id="412755"/>
    <lineage>
        <taxon>unclassified sequences</taxon>
        <taxon>metagenomes</taxon>
        <taxon>ecological metagenomes</taxon>
    </lineage>
</organism>
<accession>A0A0F9GLP1</accession>
<dbReference type="InterPro" id="IPR056908">
    <property type="entry name" value="Gp80-like"/>
</dbReference>
<dbReference type="EMBL" id="LAZR01017605">
    <property type="protein sequence ID" value="KKL99728.1"/>
    <property type="molecule type" value="Genomic_DNA"/>
</dbReference>
<gene>
    <name evidence="1" type="ORF">LCGC14_1811530</name>
</gene>
<name>A0A0F9GLP1_9ZZZZ</name>